<sequence>MQIGDLIRRAGRQYGAAPALIDGDRVVSFAEFDELTDRLGHALLARGLEPGDRVAVLMPNGIDGVVAYYALAKSGLVRVPLNARETAPELAFKIEDSQARALIHAGEAPAPTEIAITAGELPGLIEAAPAGPCDVRREPDAPLRLAYTGGTTGKPKAVVLTTASELAEVANFLVDLLPNLHPGSVMLHAAPITHGSGAFFLPHLVKGAANVVLPKFSPGAFLEAAARYRATATFMVPTMIAMLLEDPATAKADLALERVCYGGAPIATSVLQRGIRLLGPVFAQLYGQAEAPLAITCLQPWEHTPDRLTAAGKPYTFVEVQVRDGDGKVLGPGEVGEVLTRGPHTMSRYWRRPEATAETLEADGWLHTGDIGRWDDEGYLHLLDRRHDVIISGGFNVYPREVEDALLAHPAVSAAAVVGLPDEKWGERVVAAVVTRSAAEPDEIVAFCAGRLAGFKRPRALEIWPELPTSPVGKSLRREVRDRMAAARS</sequence>
<keyword evidence="6" id="KW-1185">Reference proteome</keyword>
<dbReference type="InterPro" id="IPR025110">
    <property type="entry name" value="AMP-bd_C"/>
</dbReference>
<organism evidence="5 6">
    <name type="scientific">Amycolatopsis acidicola</name>
    <dbReference type="NCBI Taxonomy" id="2596893"/>
    <lineage>
        <taxon>Bacteria</taxon>
        <taxon>Bacillati</taxon>
        <taxon>Actinomycetota</taxon>
        <taxon>Actinomycetes</taxon>
        <taxon>Pseudonocardiales</taxon>
        <taxon>Pseudonocardiaceae</taxon>
        <taxon>Amycolatopsis</taxon>
    </lineage>
</organism>
<gene>
    <name evidence="5" type="ORF">FPZ12_018610</name>
</gene>
<keyword evidence="2 5" id="KW-0436">Ligase</keyword>
<evidence type="ECO:0000256" key="2">
    <source>
        <dbReference type="ARBA" id="ARBA00022598"/>
    </source>
</evidence>
<dbReference type="AlphaFoldDB" id="A0A5N0V265"/>
<evidence type="ECO:0000256" key="1">
    <source>
        <dbReference type="ARBA" id="ARBA00006432"/>
    </source>
</evidence>
<comment type="similarity">
    <text evidence="1">Belongs to the ATP-dependent AMP-binding enzyme family.</text>
</comment>
<proteinExistence type="inferred from homology"/>
<dbReference type="InterPro" id="IPR020845">
    <property type="entry name" value="AMP-binding_CS"/>
</dbReference>
<dbReference type="InterPro" id="IPR042099">
    <property type="entry name" value="ANL_N_sf"/>
</dbReference>
<dbReference type="PROSITE" id="PS00455">
    <property type="entry name" value="AMP_BINDING"/>
    <property type="match status" value="1"/>
</dbReference>
<dbReference type="Pfam" id="PF13193">
    <property type="entry name" value="AMP-binding_C"/>
    <property type="match status" value="1"/>
</dbReference>
<feature type="domain" description="AMP-dependent synthetase/ligase" evidence="3">
    <location>
        <begin position="8"/>
        <end position="350"/>
    </location>
</feature>
<protein>
    <submittedName>
        <fullName evidence="5">Long-chain fatty acid--CoA ligase</fullName>
    </submittedName>
</protein>
<dbReference type="EMBL" id="VMNW02000025">
    <property type="protein sequence ID" value="KAA9160105.1"/>
    <property type="molecule type" value="Genomic_DNA"/>
</dbReference>
<name>A0A5N0V265_9PSEU</name>
<dbReference type="InterPro" id="IPR000873">
    <property type="entry name" value="AMP-dep_synth/lig_dom"/>
</dbReference>
<dbReference type="OrthoDB" id="9803968at2"/>
<dbReference type="Gene3D" id="3.30.300.30">
    <property type="match status" value="1"/>
</dbReference>
<dbReference type="Gene3D" id="3.40.50.12780">
    <property type="entry name" value="N-terminal domain of ligase-like"/>
    <property type="match status" value="1"/>
</dbReference>
<dbReference type="SUPFAM" id="SSF56801">
    <property type="entry name" value="Acetyl-CoA synthetase-like"/>
    <property type="match status" value="1"/>
</dbReference>
<dbReference type="Proteomes" id="UP000319769">
    <property type="component" value="Unassembled WGS sequence"/>
</dbReference>
<dbReference type="RefSeq" id="WP_144749092.1">
    <property type="nucleotide sequence ID" value="NZ_VMNW02000025.1"/>
</dbReference>
<dbReference type="PANTHER" id="PTHR43201:SF5">
    <property type="entry name" value="MEDIUM-CHAIN ACYL-COA LIGASE ACSF2, MITOCHONDRIAL"/>
    <property type="match status" value="1"/>
</dbReference>
<feature type="domain" description="AMP-binding enzyme C-terminal" evidence="4">
    <location>
        <begin position="401"/>
        <end position="474"/>
    </location>
</feature>
<dbReference type="GO" id="GO:0006631">
    <property type="term" value="P:fatty acid metabolic process"/>
    <property type="evidence" value="ECO:0007669"/>
    <property type="project" value="TreeGrafter"/>
</dbReference>
<evidence type="ECO:0000259" key="3">
    <source>
        <dbReference type="Pfam" id="PF00501"/>
    </source>
</evidence>
<dbReference type="PANTHER" id="PTHR43201">
    <property type="entry name" value="ACYL-COA SYNTHETASE"/>
    <property type="match status" value="1"/>
</dbReference>
<evidence type="ECO:0000313" key="5">
    <source>
        <dbReference type="EMBL" id="KAA9160105.1"/>
    </source>
</evidence>
<dbReference type="GO" id="GO:0031956">
    <property type="term" value="F:medium-chain fatty acid-CoA ligase activity"/>
    <property type="evidence" value="ECO:0007669"/>
    <property type="project" value="TreeGrafter"/>
</dbReference>
<comment type="caution">
    <text evidence="5">The sequence shown here is derived from an EMBL/GenBank/DDBJ whole genome shotgun (WGS) entry which is preliminary data.</text>
</comment>
<accession>A0A5N0V265</accession>
<dbReference type="InterPro" id="IPR045851">
    <property type="entry name" value="AMP-bd_C_sf"/>
</dbReference>
<evidence type="ECO:0000259" key="4">
    <source>
        <dbReference type="Pfam" id="PF13193"/>
    </source>
</evidence>
<reference evidence="5" key="1">
    <citation type="submission" date="2019-09" db="EMBL/GenBank/DDBJ databases">
        <authorList>
            <person name="Teo W.F.A."/>
            <person name="Duangmal K."/>
        </authorList>
    </citation>
    <scope>NUCLEOTIDE SEQUENCE [LARGE SCALE GENOMIC DNA]</scope>
    <source>
        <strain evidence="5">K81G1</strain>
    </source>
</reference>
<evidence type="ECO:0000313" key="6">
    <source>
        <dbReference type="Proteomes" id="UP000319769"/>
    </source>
</evidence>
<dbReference type="Pfam" id="PF00501">
    <property type="entry name" value="AMP-binding"/>
    <property type="match status" value="1"/>
</dbReference>